<dbReference type="InterPro" id="IPR001851">
    <property type="entry name" value="ABC_transp_permease"/>
</dbReference>
<accession>X1LT06</accession>
<proteinExistence type="predicted"/>
<evidence type="ECO:0008006" key="8">
    <source>
        <dbReference type="Google" id="ProtNLM"/>
    </source>
</evidence>
<evidence type="ECO:0000256" key="1">
    <source>
        <dbReference type="ARBA" id="ARBA00004651"/>
    </source>
</evidence>
<sequence>MSNHELSATTAKSAARKAFLGLTPAAESLLAAAVGLILGAIIMWISGFDPLAAYAALLKGGFASTYALATAAARATPLLLTGLTFAICVRAGMFNIGAEGQLYMGAVAAVTVAYFALPPGLHLIVGILFAMAAGALWSLIPVLLRVTRGVNEVISTIMFNWISHFLAFYLVARVLVDPRVSSRTFRVPITARFPILIRGT</sequence>
<keyword evidence="4 6" id="KW-1133">Transmembrane helix</keyword>
<keyword evidence="3 6" id="KW-0812">Transmembrane</keyword>
<feature type="transmembrane region" description="Helical" evidence="6">
    <location>
        <begin position="124"/>
        <end position="144"/>
    </location>
</feature>
<dbReference type="GO" id="GO:0022857">
    <property type="term" value="F:transmembrane transporter activity"/>
    <property type="evidence" value="ECO:0007669"/>
    <property type="project" value="InterPro"/>
</dbReference>
<comment type="caution">
    <text evidence="7">The sequence shown here is derived from an EMBL/GenBank/DDBJ whole genome shotgun (WGS) entry which is preliminary data.</text>
</comment>
<dbReference type="AlphaFoldDB" id="X1LT06"/>
<dbReference type="PANTHER" id="PTHR47089">
    <property type="entry name" value="ABC TRANSPORTER, PERMEASE PROTEIN"/>
    <property type="match status" value="1"/>
</dbReference>
<dbReference type="PANTHER" id="PTHR47089:SF1">
    <property type="entry name" value="GUANOSINE ABC TRANSPORTER PERMEASE PROTEIN NUPP"/>
    <property type="match status" value="1"/>
</dbReference>
<dbReference type="GO" id="GO:0005886">
    <property type="term" value="C:plasma membrane"/>
    <property type="evidence" value="ECO:0007669"/>
    <property type="project" value="UniProtKB-SubCell"/>
</dbReference>
<reference evidence="7" key="1">
    <citation type="journal article" date="2014" name="Front. Microbiol.">
        <title>High frequency of phylogenetically diverse reductive dehalogenase-homologous genes in deep subseafloor sedimentary metagenomes.</title>
        <authorList>
            <person name="Kawai M."/>
            <person name="Futagami T."/>
            <person name="Toyoda A."/>
            <person name="Takaki Y."/>
            <person name="Nishi S."/>
            <person name="Hori S."/>
            <person name="Arai W."/>
            <person name="Tsubouchi T."/>
            <person name="Morono Y."/>
            <person name="Uchiyama I."/>
            <person name="Ito T."/>
            <person name="Fujiyama A."/>
            <person name="Inagaki F."/>
            <person name="Takami H."/>
        </authorList>
    </citation>
    <scope>NUCLEOTIDE SEQUENCE</scope>
    <source>
        <strain evidence="7">Expedition CK06-06</strain>
    </source>
</reference>
<dbReference type="Pfam" id="PF02653">
    <property type="entry name" value="BPD_transp_2"/>
    <property type="match status" value="1"/>
</dbReference>
<dbReference type="EMBL" id="BARV01022655">
    <property type="protein sequence ID" value="GAI22477.1"/>
    <property type="molecule type" value="Genomic_DNA"/>
</dbReference>
<comment type="subcellular location">
    <subcellularLocation>
        <location evidence="1">Cell membrane</location>
        <topology evidence="1">Multi-pass membrane protein</topology>
    </subcellularLocation>
</comment>
<keyword evidence="2" id="KW-1003">Cell membrane</keyword>
<feature type="non-terminal residue" evidence="7">
    <location>
        <position position="200"/>
    </location>
</feature>
<gene>
    <name evidence="7" type="ORF">S06H3_37302</name>
</gene>
<dbReference type="CDD" id="cd06580">
    <property type="entry name" value="TM_PBP1_transp_TpRbsC_like"/>
    <property type="match status" value="1"/>
</dbReference>
<feature type="transmembrane region" description="Helical" evidence="6">
    <location>
        <begin position="100"/>
        <end position="117"/>
    </location>
</feature>
<organism evidence="7">
    <name type="scientific">marine sediment metagenome</name>
    <dbReference type="NCBI Taxonomy" id="412755"/>
    <lineage>
        <taxon>unclassified sequences</taxon>
        <taxon>metagenomes</taxon>
        <taxon>ecological metagenomes</taxon>
    </lineage>
</organism>
<protein>
    <recommendedName>
        <fullName evidence="8">ABC transporter permease</fullName>
    </recommendedName>
</protein>
<feature type="transmembrane region" description="Helical" evidence="6">
    <location>
        <begin position="20"/>
        <end position="45"/>
    </location>
</feature>
<evidence type="ECO:0000256" key="4">
    <source>
        <dbReference type="ARBA" id="ARBA00022989"/>
    </source>
</evidence>
<feature type="transmembrane region" description="Helical" evidence="6">
    <location>
        <begin position="76"/>
        <end position="94"/>
    </location>
</feature>
<feature type="transmembrane region" description="Helical" evidence="6">
    <location>
        <begin position="156"/>
        <end position="176"/>
    </location>
</feature>
<evidence type="ECO:0000256" key="3">
    <source>
        <dbReference type="ARBA" id="ARBA00022692"/>
    </source>
</evidence>
<evidence type="ECO:0000313" key="7">
    <source>
        <dbReference type="EMBL" id="GAI22477.1"/>
    </source>
</evidence>
<evidence type="ECO:0000256" key="2">
    <source>
        <dbReference type="ARBA" id="ARBA00022475"/>
    </source>
</evidence>
<keyword evidence="5 6" id="KW-0472">Membrane</keyword>
<evidence type="ECO:0000256" key="6">
    <source>
        <dbReference type="SAM" id="Phobius"/>
    </source>
</evidence>
<name>X1LT06_9ZZZZ</name>
<evidence type="ECO:0000256" key="5">
    <source>
        <dbReference type="ARBA" id="ARBA00023136"/>
    </source>
</evidence>